<keyword evidence="2 6" id="KW-0238">DNA-binding</keyword>
<dbReference type="PANTHER" id="PTHR30146">
    <property type="entry name" value="LACI-RELATED TRANSCRIPTIONAL REPRESSOR"/>
    <property type="match status" value="1"/>
</dbReference>
<sequence>MKGGKGADGTKSAPGLRERSGTARPRMADVARIAGVSTATVSRALRQPELVSPEVRGKIAAAVEHLSYRPNLMAGALASARSKTIGVIIPSMINAFFSVTLEAIEEGLAGAGYQLLIGNSHYELETEERLIASMLAWSPAALVVTGCRHSRGAMRALLDTDVPIVEMWELTDNPIDTAIGFSQRDIGVAVARHFKERGARRLGFVGAMHQRDYRADARRAGFFETALSVGYEAPAEVQLPGLPTSVRGAKAFAELMSAHPDVDAVLCTNDIVALGALFEAQRLGWSVPERLKICGVGDVDFAAACEPGLSTVSLPRRAIGLKIAEVLRERIAGNLPTGGVHDLGFELVRRGST</sequence>
<evidence type="ECO:0000256" key="2">
    <source>
        <dbReference type="ARBA" id="ARBA00023125"/>
    </source>
</evidence>
<protein>
    <submittedName>
        <fullName evidence="6">LacI family DNA-binding transcriptional regulator</fullName>
    </submittedName>
</protein>
<dbReference type="InterPro" id="IPR010982">
    <property type="entry name" value="Lambda_DNA-bd_dom_sf"/>
</dbReference>
<dbReference type="Gene3D" id="3.40.50.2300">
    <property type="match status" value="2"/>
</dbReference>
<dbReference type="Gene3D" id="1.10.260.40">
    <property type="entry name" value="lambda repressor-like DNA-binding domains"/>
    <property type="match status" value="1"/>
</dbReference>
<evidence type="ECO:0000256" key="1">
    <source>
        <dbReference type="ARBA" id="ARBA00023015"/>
    </source>
</evidence>
<name>A0ABW0H9S7_9HYPH</name>
<dbReference type="Pfam" id="PF13377">
    <property type="entry name" value="Peripla_BP_3"/>
    <property type="match status" value="1"/>
</dbReference>
<dbReference type="PROSITE" id="PS50932">
    <property type="entry name" value="HTH_LACI_2"/>
    <property type="match status" value="1"/>
</dbReference>
<evidence type="ECO:0000259" key="5">
    <source>
        <dbReference type="PROSITE" id="PS50932"/>
    </source>
</evidence>
<organism evidence="6 7">
    <name type="scientific">Bosea vestrisii</name>
    <dbReference type="NCBI Taxonomy" id="151416"/>
    <lineage>
        <taxon>Bacteria</taxon>
        <taxon>Pseudomonadati</taxon>
        <taxon>Pseudomonadota</taxon>
        <taxon>Alphaproteobacteria</taxon>
        <taxon>Hyphomicrobiales</taxon>
        <taxon>Boseaceae</taxon>
        <taxon>Bosea</taxon>
    </lineage>
</organism>
<dbReference type="RefSeq" id="WP_291676950.1">
    <property type="nucleotide sequence ID" value="NZ_JBHSLV010000019.1"/>
</dbReference>
<dbReference type="PANTHER" id="PTHR30146:SF33">
    <property type="entry name" value="TRANSCRIPTIONAL REGULATOR"/>
    <property type="match status" value="1"/>
</dbReference>
<dbReference type="EMBL" id="JBHSLV010000019">
    <property type="protein sequence ID" value="MFC5393271.1"/>
    <property type="molecule type" value="Genomic_DNA"/>
</dbReference>
<proteinExistence type="predicted"/>
<reference evidence="7" key="1">
    <citation type="journal article" date="2019" name="Int. J. Syst. Evol. Microbiol.">
        <title>The Global Catalogue of Microorganisms (GCM) 10K type strain sequencing project: providing services to taxonomists for standard genome sequencing and annotation.</title>
        <authorList>
            <consortium name="The Broad Institute Genomics Platform"/>
            <consortium name="The Broad Institute Genome Sequencing Center for Infectious Disease"/>
            <person name="Wu L."/>
            <person name="Ma J."/>
        </authorList>
    </citation>
    <scope>NUCLEOTIDE SEQUENCE [LARGE SCALE GENOMIC DNA]</scope>
    <source>
        <strain evidence="7">CGMCC 1.16326</strain>
    </source>
</reference>
<keyword evidence="3" id="KW-0804">Transcription</keyword>
<keyword evidence="1" id="KW-0805">Transcription regulation</keyword>
<evidence type="ECO:0000313" key="6">
    <source>
        <dbReference type="EMBL" id="MFC5393271.1"/>
    </source>
</evidence>
<dbReference type="CDD" id="cd01575">
    <property type="entry name" value="PBP1_GntR"/>
    <property type="match status" value="1"/>
</dbReference>
<feature type="domain" description="HTH lacI-type" evidence="5">
    <location>
        <begin position="25"/>
        <end position="79"/>
    </location>
</feature>
<evidence type="ECO:0000256" key="3">
    <source>
        <dbReference type="ARBA" id="ARBA00023163"/>
    </source>
</evidence>
<dbReference type="GO" id="GO:0003677">
    <property type="term" value="F:DNA binding"/>
    <property type="evidence" value="ECO:0007669"/>
    <property type="project" value="UniProtKB-KW"/>
</dbReference>
<comment type="caution">
    <text evidence="6">The sequence shown here is derived from an EMBL/GenBank/DDBJ whole genome shotgun (WGS) entry which is preliminary data.</text>
</comment>
<dbReference type="SUPFAM" id="SSF47413">
    <property type="entry name" value="lambda repressor-like DNA-binding domains"/>
    <property type="match status" value="1"/>
</dbReference>
<dbReference type="Proteomes" id="UP001596104">
    <property type="component" value="Unassembled WGS sequence"/>
</dbReference>
<keyword evidence="7" id="KW-1185">Reference proteome</keyword>
<evidence type="ECO:0000256" key="4">
    <source>
        <dbReference type="SAM" id="MobiDB-lite"/>
    </source>
</evidence>
<dbReference type="InterPro" id="IPR000843">
    <property type="entry name" value="HTH_LacI"/>
</dbReference>
<evidence type="ECO:0000313" key="7">
    <source>
        <dbReference type="Proteomes" id="UP001596104"/>
    </source>
</evidence>
<dbReference type="SUPFAM" id="SSF53822">
    <property type="entry name" value="Periplasmic binding protein-like I"/>
    <property type="match status" value="1"/>
</dbReference>
<dbReference type="SMART" id="SM00354">
    <property type="entry name" value="HTH_LACI"/>
    <property type="match status" value="1"/>
</dbReference>
<dbReference type="InterPro" id="IPR028082">
    <property type="entry name" value="Peripla_BP_I"/>
</dbReference>
<dbReference type="InterPro" id="IPR046335">
    <property type="entry name" value="LacI/GalR-like_sensor"/>
</dbReference>
<gene>
    <name evidence="6" type="ORF">ACFPPC_11550</name>
</gene>
<dbReference type="CDD" id="cd01392">
    <property type="entry name" value="HTH_LacI"/>
    <property type="match status" value="1"/>
</dbReference>
<feature type="region of interest" description="Disordered" evidence="4">
    <location>
        <begin position="1"/>
        <end position="24"/>
    </location>
</feature>
<accession>A0ABW0H9S7</accession>
<dbReference type="PROSITE" id="PS00356">
    <property type="entry name" value="HTH_LACI_1"/>
    <property type="match status" value="1"/>
</dbReference>
<dbReference type="Pfam" id="PF00356">
    <property type="entry name" value="LacI"/>
    <property type="match status" value="1"/>
</dbReference>